<dbReference type="EMBL" id="MK494099">
    <property type="protein sequence ID" value="QBP29766.1"/>
    <property type="molecule type" value="Genomic_DNA"/>
</dbReference>
<accession>A0A482JDP8</accession>
<dbReference type="RefSeq" id="YP_010049778.1">
    <property type="nucleotide sequence ID" value="NC_054393.1"/>
</dbReference>
<dbReference type="GeneID" id="63743101"/>
<dbReference type="Proteomes" id="UP000294565">
    <property type="component" value="Segment"/>
</dbReference>
<gene>
    <name evidence="1" type="primary">111</name>
    <name evidence="1" type="ORF">SEA_TYPHA_111</name>
</gene>
<evidence type="ECO:0000313" key="1">
    <source>
        <dbReference type="EMBL" id="QBP29766.1"/>
    </source>
</evidence>
<evidence type="ECO:0000313" key="2">
    <source>
        <dbReference type="Proteomes" id="UP000294565"/>
    </source>
</evidence>
<name>A0A482JDP8_9CAUD</name>
<keyword evidence="2" id="KW-1185">Reference proteome</keyword>
<dbReference type="KEGG" id="vg:63743101"/>
<proteinExistence type="predicted"/>
<organism evidence="1 2">
    <name type="scientific">Mycobacterium phage Typha</name>
    <dbReference type="NCBI Taxonomy" id="2517971"/>
    <lineage>
        <taxon>Viruses</taxon>
        <taxon>Duplodnaviria</taxon>
        <taxon>Heunggongvirae</taxon>
        <taxon>Uroviricota</taxon>
        <taxon>Caudoviricetes</taxon>
        <taxon>Typhavirus</taxon>
        <taxon>Typhavirus typha</taxon>
    </lineage>
</organism>
<protein>
    <submittedName>
        <fullName evidence="1">Uncharacterized protein</fullName>
    </submittedName>
</protein>
<sequence length="103" mass="11014">MTTTTATYEQKKLASALAHAVADWDEQTTPKATQIAKAKADGIAIGAHAMGYGMTPNAVFLDVMDWVRANPRPAAGGAYPAERKAWQAKVDAEVADIIAKLHY</sequence>
<reference evidence="1 2" key="1">
    <citation type="submission" date="2019-02" db="EMBL/GenBank/DDBJ databases">
        <authorList>
            <person name="Kanzanas C."/>
            <person name="Smith M.A."/>
            <person name="Zack K.M."/>
            <person name="Garlena R.A."/>
            <person name="Russell D.A."/>
            <person name="Pope W.H."/>
            <person name="Jacobs-Sera D."/>
            <person name="Hatfull G.F."/>
        </authorList>
    </citation>
    <scope>NUCLEOTIDE SEQUENCE [LARGE SCALE GENOMIC DNA]</scope>
</reference>